<dbReference type="AlphaFoldDB" id="A0AAU8HNZ0"/>
<keyword evidence="6 7" id="KW-0472">Membrane</keyword>
<reference evidence="9" key="1">
    <citation type="journal article" date="2018" name="Antonie Van Leeuwenhoek">
        <title>Proteinivorax hydrogeniformans sp. nov., an anaerobic, haloalkaliphilic bacterium fermenting proteinaceous compounds with high hydrogen production.</title>
        <authorList>
            <person name="Boltyanskaya Y."/>
            <person name="Detkova E."/>
            <person name="Pimenov N."/>
            <person name="Kevbrin V."/>
        </authorList>
    </citation>
    <scope>NUCLEOTIDE SEQUENCE</scope>
    <source>
        <strain evidence="9">Z-710</strain>
    </source>
</reference>
<keyword evidence="3" id="KW-1003">Cell membrane</keyword>
<proteinExistence type="inferred from homology"/>
<evidence type="ECO:0000313" key="9">
    <source>
        <dbReference type="EMBL" id="XCI27477.1"/>
    </source>
</evidence>
<dbReference type="PRINTS" id="PR01837">
    <property type="entry name" value="MGTCSAPBPROT"/>
</dbReference>
<dbReference type="Pfam" id="PF13291">
    <property type="entry name" value="ACT_4"/>
    <property type="match status" value="1"/>
</dbReference>
<dbReference type="PANTHER" id="PTHR33778">
    <property type="entry name" value="PROTEIN MGTC"/>
    <property type="match status" value="1"/>
</dbReference>
<gene>
    <name evidence="9" type="ORF">PRVXH_001377</name>
</gene>
<feature type="domain" description="ACT" evidence="8">
    <location>
        <begin position="144"/>
        <end position="217"/>
    </location>
</feature>
<feature type="transmembrane region" description="Helical" evidence="7">
    <location>
        <begin position="31"/>
        <end position="53"/>
    </location>
</feature>
<name>A0AAU8HNZ0_9FIRM</name>
<feature type="transmembrane region" description="Helical" evidence="7">
    <location>
        <begin position="65"/>
        <end position="82"/>
    </location>
</feature>
<dbReference type="Pfam" id="PF02308">
    <property type="entry name" value="MgtC"/>
    <property type="match status" value="1"/>
</dbReference>
<dbReference type="InterPro" id="IPR049177">
    <property type="entry name" value="MgtC_SapB_SrpB_YhiD_N"/>
</dbReference>
<comment type="similarity">
    <text evidence="2">Belongs to the MgtC/SapB family.</text>
</comment>
<evidence type="ECO:0000256" key="1">
    <source>
        <dbReference type="ARBA" id="ARBA00004651"/>
    </source>
</evidence>
<comment type="subcellular location">
    <subcellularLocation>
        <location evidence="1">Cell membrane</location>
        <topology evidence="1">Multi-pass membrane protein</topology>
    </subcellularLocation>
</comment>
<evidence type="ECO:0000256" key="5">
    <source>
        <dbReference type="ARBA" id="ARBA00022989"/>
    </source>
</evidence>
<dbReference type="PANTHER" id="PTHR33778:SF1">
    <property type="entry name" value="MAGNESIUM TRANSPORTER YHID-RELATED"/>
    <property type="match status" value="1"/>
</dbReference>
<organism evidence="9">
    <name type="scientific">Proteinivorax hydrogeniformans</name>
    <dbReference type="NCBI Taxonomy" id="1826727"/>
    <lineage>
        <taxon>Bacteria</taxon>
        <taxon>Bacillati</taxon>
        <taxon>Bacillota</taxon>
        <taxon>Clostridia</taxon>
        <taxon>Eubacteriales</taxon>
        <taxon>Proteinivoracaceae</taxon>
        <taxon>Proteinivorax</taxon>
    </lineage>
</organism>
<evidence type="ECO:0000256" key="7">
    <source>
        <dbReference type="SAM" id="Phobius"/>
    </source>
</evidence>
<dbReference type="PROSITE" id="PS51671">
    <property type="entry name" value="ACT"/>
    <property type="match status" value="1"/>
</dbReference>
<keyword evidence="4 7" id="KW-0812">Transmembrane</keyword>
<sequence>MAVLQLSGVLLLAIILGSVVGLEREINNHPAGFRTHALVCVGSALITIVSWKVYEMYQVGDPSRIAAQIVSGIGFLGAGTIMKEGSSIRGLTTAASLWAVAGTGMAVGFGYISIAITTTFLIVVVLMVFSKLEQKLLFTKQTIKVKIEVQDRPGILGEIASHIGSYNIDIRNVSLSSIDDKGMEIDLILSLTTKVSLQRLLGELAAVSGVDKVNYDG</sequence>
<evidence type="ECO:0000256" key="2">
    <source>
        <dbReference type="ARBA" id="ARBA00009298"/>
    </source>
</evidence>
<protein>
    <submittedName>
        <fullName evidence="9">MgtC/SapB family protein</fullName>
    </submittedName>
</protein>
<dbReference type="InterPro" id="IPR045865">
    <property type="entry name" value="ACT-like_dom_sf"/>
</dbReference>
<evidence type="ECO:0000259" key="8">
    <source>
        <dbReference type="PROSITE" id="PS51671"/>
    </source>
</evidence>
<dbReference type="Gene3D" id="3.30.70.260">
    <property type="match status" value="1"/>
</dbReference>
<evidence type="ECO:0000256" key="6">
    <source>
        <dbReference type="ARBA" id="ARBA00023136"/>
    </source>
</evidence>
<dbReference type="RefSeq" id="WP_353892055.1">
    <property type="nucleotide sequence ID" value="NZ_CP159485.1"/>
</dbReference>
<feature type="transmembrane region" description="Helical" evidence="7">
    <location>
        <begin position="102"/>
        <end position="129"/>
    </location>
</feature>
<accession>A0AAU8HNZ0</accession>
<dbReference type="EMBL" id="CP159485">
    <property type="protein sequence ID" value="XCI27477.1"/>
    <property type="molecule type" value="Genomic_DNA"/>
</dbReference>
<evidence type="ECO:0000256" key="4">
    <source>
        <dbReference type="ARBA" id="ARBA00022692"/>
    </source>
</evidence>
<keyword evidence="5 7" id="KW-1133">Transmembrane helix</keyword>
<dbReference type="GO" id="GO:0005886">
    <property type="term" value="C:plasma membrane"/>
    <property type="evidence" value="ECO:0007669"/>
    <property type="project" value="UniProtKB-SubCell"/>
</dbReference>
<dbReference type="SUPFAM" id="SSF55021">
    <property type="entry name" value="ACT-like"/>
    <property type="match status" value="1"/>
</dbReference>
<evidence type="ECO:0000256" key="3">
    <source>
        <dbReference type="ARBA" id="ARBA00022475"/>
    </source>
</evidence>
<dbReference type="InterPro" id="IPR003416">
    <property type="entry name" value="MgtC/SapB/SrpB/YhiD_fam"/>
</dbReference>
<dbReference type="InterPro" id="IPR002912">
    <property type="entry name" value="ACT_dom"/>
</dbReference>
<reference evidence="9" key="2">
    <citation type="submission" date="2024-06" db="EMBL/GenBank/DDBJ databases">
        <authorList>
            <person name="Petrova K.O."/>
            <person name="Toshchakov S.V."/>
            <person name="Boltjanskaja Y.V."/>
            <person name="Kevbrin V.V."/>
        </authorList>
    </citation>
    <scope>NUCLEOTIDE SEQUENCE</scope>
    <source>
        <strain evidence="9">Z-710</strain>
    </source>
</reference>